<dbReference type="AlphaFoldDB" id="A0A553Q8K5"/>
<sequence>MQSGLLKRSVGEGHVTCVHTVEFSTTRFVVRSASQPFPEQAVRQSFTRGEYTVYKCVYCTYRRLGFTFCTQFGSWASDIPAFVKVNEEKCQRKYSRIRCLRRAASVTRTGPVVIQKEGIEAL</sequence>
<reference evidence="1 2" key="1">
    <citation type="journal article" date="2019" name="Sci. Data">
        <title>Hybrid genome assembly and annotation of Danionella translucida.</title>
        <authorList>
            <person name="Kadobianskyi M."/>
            <person name="Schulze L."/>
            <person name="Schuelke M."/>
            <person name="Judkewitz B."/>
        </authorList>
    </citation>
    <scope>NUCLEOTIDE SEQUENCE [LARGE SCALE GENOMIC DNA]</scope>
    <source>
        <strain evidence="1 2">Bolton</strain>
    </source>
</reference>
<proteinExistence type="predicted"/>
<gene>
    <name evidence="1" type="ORF">DNTS_015833</name>
</gene>
<protein>
    <submittedName>
        <fullName evidence="1">Uncharacterized protein</fullName>
    </submittedName>
</protein>
<organism evidence="1 2">
    <name type="scientific">Danionella cerebrum</name>
    <dbReference type="NCBI Taxonomy" id="2873325"/>
    <lineage>
        <taxon>Eukaryota</taxon>
        <taxon>Metazoa</taxon>
        <taxon>Chordata</taxon>
        <taxon>Craniata</taxon>
        <taxon>Vertebrata</taxon>
        <taxon>Euteleostomi</taxon>
        <taxon>Actinopterygii</taxon>
        <taxon>Neopterygii</taxon>
        <taxon>Teleostei</taxon>
        <taxon>Ostariophysi</taxon>
        <taxon>Cypriniformes</taxon>
        <taxon>Danionidae</taxon>
        <taxon>Danioninae</taxon>
        <taxon>Danionella</taxon>
    </lineage>
</organism>
<evidence type="ECO:0000313" key="2">
    <source>
        <dbReference type="Proteomes" id="UP000316079"/>
    </source>
</evidence>
<dbReference type="EMBL" id="SRMA01026235">
    <property type="protein sequence ID" value="TRY86259.1"/>
    <property type="molecule type" value="Genomic_DNA"/>
</dbReference>
<accession>A0A553Q8K5</accession>
<comment type="caution">
    <text evidence="1">The sequence shown here is derived from an EMBL/GenBank/DDBJ whole genome shotgun (WGS) entry which is preliminary data.</text>
</comment>
<name>A0A553Q8K5_9TELE</name>
<dbReference type="Proteomes" id="UP000316079">
    <property type="component" value="Unassembled WGS sequence"/>
</dbReference>
<evidence type="ECO:0000313" key="1">
    <source>
        <dbReference type="EMBL" id="TRY86259.1"/>
    </source>
</evidence>
<keyword evidence="2" id="KW-1185">Reference proteome</keyword>